<protein>
    <submittedName>
        <fullName evidence="5">Uncharacterized protein</fullName>
    </submittedName>
</protein>
<accession>A0ABY7DF30</accession>
<dbReference type="EMBL" id="CP111012">
    <property type="protein sequence ID" value="WAQ94693.1"/>
    <property type="molecule type" value="Genomic_DNA"/>
</dbReference>
<dbReference type="Gene3D" id="1.25.40.20">
    <property type="entry name" value="Ankyrin repeat-containing domain"/>
    <property type="match status" value="2"/>
</dbReference>
<feature type="compositionally biased region" description="Polar residues" evidence="4">
    <location>
        <begin position="99"/>
        <end position="113"/>
    </location>
</feature>
<dbReference type="PANTHER" id="PTHR24178">
    <property type="entry name" value="MOLTING PROTEIN MLT-4"/>
    <property type="match status" value="1"/>
</dbReference>
<keyword evidence="2 3" id="KW-0040">ANK repeat</keyword>
<evidence type="ECO:0000256" key="2">
    <source>
        <dbReference type="ARBA" id="ARBA00023043"/>
    </source>
</evidence>
<keyword evidence="6" id="KW-1185">Reference proteome</keyword>
<dbReference type="PROSITE" id="PS50088">
    <property type="entry name" value="ANK_REPEAT"/>
    <property type="match status" value="1"/>
</dbReference>
<name>A0ABY7DF30_MYAAR</name>
<feature type="region of interest" description="Disordered" evidence="4">
    <location>
        <begin position="168"/>
        <end position="187"/>
    </location>
</feature>
<proteinExistence type="predicted"/>
<gene>
    <name evidence="5" type="ORF">MAR_007164</name>
</gene>
<sequence length="727" mass="81571">MASHHHELPDDEILLDLLRLIVTRHPSATSVIDEAYQHTPHLATAFLTFNFRETGVNAEHECRCHYDHEYMTYITDTGINFESFSQITKNVIRGRCRHANSNDSPVTPQTPTSYMMPKMMSSDMRNRNTRRYSVDFEMGCGSSCSSNSSNSSWSNSCKRLVQRRSSSNLKSLEMSEHTNNHNRGVSSIISRRSSASLRSLSLEIEESIGETQTSLIHAAAAVGNGALVTFLLKWANVNLLQIGKFQLSPLHLGIAKHKMPYIRNIILRPEIHLVNRPGVFRHAEITKDGRGHTTLAVNKISLVGLCVKTDDYDTLSSLLNSGVLSELALQRGLKEAVDEDSPDAVDLLFKHGARPDLDIIKSAATKSVSVFESVFRRFRKDFKIYAILHPERITRELLMPAILTHNTGVVKLLVQNDVPVTCKGFYQPLTLAVLENQPEVARLLLENQADRSIEMQGCNLLDISACLGYTGVTDVLQKCGFKRKNKSPKMTIPCSLLIGIASKMASAQDVIKLKRQLELKQQSHDEDTVLHVAVKTHLSSHLIGELLKMGSDVNAKNKKHETPLMVAVSKEVCAEYDIIREILFYNPILEQCDKYGKTTLTLAMSRDHAERGNNGNKNSSPSSEDLSNSVATLLLDCGYNVKYDDVRKPHHTVYALRAVWKDLAATIGCGRDGMYVQQNPKTLQTRCREVLRRSQPGIHLHRYLDTMKVPQDIKDFVLMVELLNIHK</sequence>
<evidence type="ECO:0000256" key="3">
    <source>
        <dbReference type="PROSITE-ProRule" id="PRU00023"/>
    </source>
</evidence>
<dbReference type="InterPro" id="IPR036770">
    <property type="entry name" value="Ankyrin_rpt-contain_sf"/>
</dbReference>
<feature type="repeat" description="ANK" evidence="3">
    <location>
        <begin position="525"/>
        <end position="558"/>
    </location>
</feature>
<feature type="region of interest" description="Disordered" evidence="4">
    <location>
        <begin position="98"/>
        <end position="119"/>
    </location>
</feature>
<organism evidence="5 6">
    <name type="scientific">Mya arenaria</name>
    <name type="common">Soft-shell clam</name>
    <dbReference type="NCBI Taxonomy" id="6604"/>
    <lineage>
        <taxon>Eukaryota</taxon>
        <taxon>Metazoa</taxon>
        <taxon>Spiralia</taxon>
        <taxon>Lophotrochozoa</taxon>
        <taxon>Mollusca</taxon>
        <taxon>Bivalvia</taxon>
        <taxon>Autobranchia</taxon>
        <taxon>Heteroconchia</taxon>
        <taxon>Euheterodonta</taxon>
        <taxon>Imparidentia</taxon>
        <taxon>Neoheterodontei</taxon>
        <taxon>Myida</taxon>
        <taxon>Myoidea</taxon>
        <taxon>Myidae</taxon>
        <taxon>Mya</taxon>
    </lineage>
</organism>
<dbReference type="Proteomes" id="UP001164746">
    <property type="component" value="Chromosome 1"/>
</dbReference>
<evidence type="ECO:0000256" key="4">
    <source>
        <dbReference type="SAM" id="MobiDB-lite"/>
    </source>
</evidence>
<evidence type="ECO:0000313" key="5">
    <source>
        <dbReference type="EMBL" id="WAQ94693.1"/>
    </source>
</evidence>
<evidence type="ECO:0000256" key="1">
    <source>
        <dbReference type="ARBA" id="ARBA00022737"/>
    </source>
</evidence>
<evidence type="ECO:0000313" key="6">
    <source>
        <dbReference type="Proteomes" id="UP001164746"/>
    </source>
</evidence>
<dbReference type="SUPFAM" id="SSF48403">
    <property type="entry name" value="Ankyrin repeat"/>
    <property type="match status" value="1"/>
</dbReference>
<dbReference type="SMART" id="SM00248">
    <property type="entry name" value="ANK"/>
    <property type="match status" value="8"/>
</dbReference>
<dbReference type="InterPro" id="IPR002110">
    <property type="entry name" value="Ankyrin_rpt"/>
</dbReference>
<reference evidence="5" key="1">
    <citation type="submission" date="2022-11" db="EMBL/GenBank/DDBJ databases">
        <title>Centuries of genome instability and evolution in soft-shell clam transmissible cancer (bioRxiv).</title>
        <authorList>
            <person name="Hart S.F.M."/>
            <person name="Yonemitsu M.A."/>
            <person name="Giersch R.M."/>
            <person name="Beal B.F."/>
            <person name="Arriagada G."/>
            <person name="Davis B.W."/>
            <person name="Ostrander E.A."/>
            <person name="Goff S.P."/>
            <person name="Metzger M.J."/>
        </authorList>
    </citation>
    <scope>NUCLEOTIDE SEQUENCE</scope>
    <source>
        <strain evidence="5">MELC-2E11</strain>
        <tissue evidence="5">Siphon/mantle</tissue>
    </source>
</reference>
<dbReference type="PROSITE" id="PS50297">
    <property type="entry name" value="ANK_REP_REGION"/>
    <property type="match status" value="1"/>
</dbReference>
<keyword evidence="1" id="KW-0677">Repeat</keyword>